<evidence type="ECO:0000256" key="1">
    <source>
        <dbReference type="SAM" id="Phobius"/>
    </source>
</evidence>
<gene>
    <name evidence="2" type="ORF">LCOR_02825.1</name>
</gene>
<keyword evidence="1" id="KW-0812">Transmembrane</keyword>
<proteinExistence type="predicted"/>
<keyword evidence="3" id="KW-1185">Reference proteome</keyword>
<dbReference type="AlphaFoldDB" id="A0A068RNH2"/>
<sequence>MEDDAYAKSMRTTIHLGSKAIYQAIFVSIIIALLPSELQFYCVAAFIIRNLDSSEEKGKEKKGNSLKADTKKCGILLLGSALQIVAYKEAKDTWIDAVLLRRGSHS</sequence>
<name>A0A068RNH2_9FUNG</name>
<accession>A0A068RNH2</accession>
<evidence type="ECO:0000313" key="2">
    <source>
        <dbReference type="EMBL" id="CDH51182.1"/>
    </source>
</evidence>
<protein>
    <submittedName>
        <fullName evidence="2">Uncharacterized protein</fullName>
    </submittedName>
</protein>
<dbReference type="VEuPathDB" id="FungiDB:LCOR_02825.1"/>
<reference evidence="2" key="1">
    <citation type="submission" date="2013-08" db="EMBL/GenBank/DDBJ databases">
        <title>Gene expansion shapes genome architecture in the human pathogen Lichtheimia corymbifera: an evolutionary genomics analysis in the ancient terrestrial Mucorales (Mucoromycotina).</title>
        <authorList>
            <person name="Schwartze V.U."/>
            <person name="Winter S."/>
            <person name="Shelest E."/>
            <person name="Marcet-Houben M."/>
            <person name="Horn F."/>
            <person name="Wehner S."/>
            <person name="Hoffmann K."/>
            <person name="Riege K."/>
            <person name="Sammeth M."/>
            <person name="Nowrousian M."/>
            <person name="Valiante V."/>
            <person name="Linde J."/>
            <person name="Jacobsen I.D."/>
            <person name="Marz M."/>
            <person name="Brakhage A.A."/>
            <person name="Gabaldon T."/>
            <person name="Bocker S."/>
            <person name="Voigt K."/>
        </authorList>
    </citation>
    <scope>NUCLEOTIDE SEQUENCE [LARGE SCALE GENOMIC DNA]</scope>
    <source>
        <strain evidence="2">FSU 9682</strain>
    </source>
</reference>
<evidence type="ECO:0000313" key="3">
    <source>
        <dbReference type="Proteomes" id="UP000027586"/>
    </source>
</evidence>
<dbReference type="EMBL" id="CBTN010000008">
    <property type="protein sequence ID" value="CDH51182.1"/>
    <property type="molecule type" value="Genomic_DNA"/>
</dbReference>
<feature type="transmembrane region" description="Helical" evidence="1">
    <location>
        <begin position="20"/>
        <end position="48"/>
    </location>
</feature>
<dbReference type="Proteomes" id="UP000027586">
    <property type="component" value="Unassembled WGS sequence"/>
</dbReference>
<keyword evidence="1" id="KW-1133">Transmembrane helix</keyword>
<comment type="caution">
    <text evidence="2">The sequence shown here is derived from an EMBL/GenBank/DDBJ whole genome shotgun (WGS) entry which is preliminary data.</text>
</comment>
<keyword evidence="1" id="KW-0472">Membrane</keyword>
<organism evidence="2 3">
    <name type="scientific">Lichtheimia corymbifera JMRC:FSU:9682</name>
    <dbReference type="NCBI Taxonomy" id="1263082"/>
    <lineage>
        <taxon>Eukaryota</taxon>
        <taxon>Fungi</taxon>
        <taxon>Fungi incertae sedis</taxon>
        <taxon>Mucoromycota</taxon>
        <taxon>Mucoromycotina</taxon>
        <taxon>Mucoromycetes</taxon>
        <taxon>Mucorales</taxon>
        <taxon>Lichtheimiaceae</taxon>
        <taxon>Lichtheimia</taxon>
    </lineage>
</organism>